<reference evidence="2" key="2">
    <citation type="submission" date="2022-06" db="UniProtKB">
        <authorList>
            <consortium name="EnsemblMetazoa"/>
        </authorList>
    </citation>
    <scope>IDENTIFICATION</scope>
    <source>
        <strain evidence="2">PS312</strain>
    </source>
</reference>
<name>A0A8R1YZJ2_PRIPA</name>
<evidence type="ECO:0000313" key="2">
    <source>
        <dbReference type="EnsemblMetazoa" id="PPA39188.1"/>
    </source>
</evidence>
<dbReference type="AlphaFoldDB" id="A0A8R1YZJ2"/>
<protein>
    <submittedName>
        <fullName evidence="2">Uncharacterized protein</fullName>
    </submittedName>
</protein>
<feature type="region of interest" description="Disordered" evidence="1">
    <location>
        <begin position="1"/>
        <end position="29"/>
    </location>
</feature>
<gene>
    <name evidence="2" type="primary">WBGene00277557</name>
</gene>
<keyword evidence="3" id="KW-1185">Reference proteome</keyword>
<evidence type="ECO:0000313" key="3">
    <source>
        <dbReference type="Proteomes" id="UP000005239"/>
    </source>
</evidence>
<organism evidence="2 3">
    <name type="scientific">Pristionchus pacificus</name>
    <name type="common">Parasitic nematode worm</name>
    <dbReference type="NCBI Taxonomy" id="54126"/>
    <lineage>
        <taxon>Eukaryota</taxon>
        <taxon>Metazoa</taxon>
        <taxon>Ecdysozoa</taxon>
        <taxon>Nematoda</taxon>
        <taxon>Chromadorea</taxon>
        <taxon>Rhabditida</taxon>
        <taxon>Rhabditina</taxon>
        <taxon>Diplogasteromorpha</taxon>
        <taxon>Diplogasteroidea</taxon>
        <taxon>Neodiplogasteridae</taxon>
        <taxon>Pristionchus</taxon>
    </lineage>
</organism>
<reference evidence="3" key="1">
    <citation type="journal article" date="2008" name="Nat. Genet.">
        <title>The Pristionchus pacificus genome provides a unique perspective on nematode lifestyle and parasitism.</title>
        <authorList>
            <person name="Dieterich C."/>
            <person name="Clifton S.W."/>
            <person name="Schuster L.N."/>
            <person name="Chinwalla A."/>
            <person name="Delehaunty K."/>
            <person name="Dinkelacker I."/>
            <person name="Fulton L."/>
            <person name="Fulton R."/>
            <person name="Godfrey J."/>
            <person name="Minx P."/>
            <person name="Mitreva M."/>
            <person name="Roeseler W."/>
            <person name="Tian H."/>
            <person name="Witte H."/>
            <person name="Yang S.P."/>
            <person name="Wilson R.K."/>
            <person name="Sommer R.J."/>
        </authorList>
    </citation>
    <scope>NUCLEOTIDE SEQUENCE [LARGE SCALE GENOMIC DNA]</scope>
    <source>
        <strain evidence="3">PS312</strain>
    </source>
</reference>
<sequence>MFTYDSSSSWSDSEAQESTRDKTIRPSNRTLFSIDRNDLRQANPDDVCPLMVTPEPDYDDLAKYLLDLYVDAHPLSFEKTETLRLPVITAPPLRSDVSAIEFDVQPSGEAVIDKGNERSEEEFKNEDDKPLFREYVLFLTPSDLWLKQRLLRTHHLLPETFEANTSNDSALDDAVLRALRSASKRKGDNLEIAPEKKVKFETGLVDDRLKSFHRNIIGYLRDEIKKNSLLNSLVFSLIRISPFSILALATGVWRILVRQLGQPDEYRPLGSSRGGLRTDSNLIYGQEKPHSRRLLREFTLNHASQDFGGWMIYFWTQSID</sequence>
<proteinExistence type="predicted"/>
<feature type="compositionally biased region" description="Low complexity" evidence="1">
    <location>
        <begin position="1"/>
        <end position="13"/>
    </location>
</feature>
<dbReference type="Proteomes" id="UP000005239">
    <property type="component" value="Unassembled WGS sequence"/>
</dbReference>
<evidence type="ECO:0000256" key="1">
    <source>
        <dbReference type="SAM" id="MobiDB-lite"/>
    </source>
</evidence>
<accession>A0A8R1YZJ2</accession>
<dbReference type="EnsemblMetazoa" id="PPA39188.1">
    <property type="protein sequence ID" value="PPA39188.1"/>
    <property type="gene ID" value="WBGene00277557"/>
</dbReference>